<comment type="caution">
    <text evidence="1">The sequence shown here is derived from an EMBL/GenBank/DDBJ whole genome shotgun (WGS) entry which is preliminary data.</text>
</comment>
<reference evidence="1 2" key="1">
    <citation type="submission" date="2016-07" db="EMBL/GenBank/DDBJ databases">
        <authorList>
            <person name="Townsley L."/>
            <person name="Shank E.A."/>
        </authorList>
    </citation>
    <scope>NUCLEOTIDE SEQUENCE [LARGE SCALE GENOMIC DNA]</scope>
    <source>
        <strain evidence="1 2">CH01</strain>
    </source>
</reference>
<evidence type="ECO:0000313" key="1">
    <source>
        <dbReference type="EMBL" id="ODG92948.1"/>
    </source>
</evidence>
<accession>A0ABX2ZT54</accession>
<evidence type="ECO:0000313" key="2">
    <source>
        <dbReference type="Proteomes" id="UP000094580"/>
    </source>
</evidence>
<name>A0ABX2ZT54_9BACI</name>
<organism evidence="1 2">
    <name type="scientific">Gottfriedia luciferensis</name>
    <dbReference type="NCBI Taxonomy" id="178774"/>
    <lineage>
        <taxon>Bacteria</taxon>
        <taxon>Bacillati</taxon>
        <taxon>Bacillota</taxon>
        <taxon>Bacilli</taxon>
        <taxon>Bacillales</taxon>
        <taxon>Bacillaceae</taxon>
        <taxon>Gottfriedia</taxon>
    </lineage>
</organism>
<dbReference type="Proteomes" id="UP000094580">
    <property type="component" value="Unassembled WGS sequence"/>
</dbReference>
<proteinExistence type="predicted"/>
<sequence>MYLLFIRNYFTKELVMHEEIYLFQRQSKEFKVTDRVWKNVRDQLVVSYTLVQEGDYLEINSLEGEK</sequence>
<keyword evidence="2" id="KW-1185">Reference proteome</keyword>
<protein>
    <submittedName>
        <fullName evidence="1">Uncharacterized protein</fullName>
    </submittedName>
</protein>
<dbReference type="EMBL" id="MDKC01000004">
    <property type="protein sequence ID" value="ODG92948.1"/>
    <property type="molecule type" value="Genomic_DNA"/>
</dbReference>
<gene>
    <name evidence="1" type="ORF">BED47_17360</name>
</gene>